<evidence type="ECO:0000313" key="1">
    <source>
        <dbReference type="EnsemblPlants" id="OPUNC03G27230.1"/>
    </source>
</evidence>
<dbReference type="Proteomes" id="UP000026962">
    <property type="component" value="Chromosome 3"/>
</dbReference>
<dbReference type="AlphaFoldDB" id="A0A0E0KHI9"/>
<accession>A0A0E0KHI9</accession>
<keyword evidence="2" id="KW-1185">Reference proteome</keyword>
<protein>
    <submittedName>
        <fullName evidence="1">Uncharacterized protein</fullName>
    </submittedName>
</protein>
<reference evidence="1" key="2">
    <citation type="submission" date="2018-05" db="EMBL/GenBank/DDBJ databases">
        <title>OpunRS2 (Oryza punctata Reference Sequence Version 2).</title>
        <authorList>
            <person name="Zhang J."/>
            <person name="Kudrna D."/>
            <person name="Lee S."/>
            <person name="Talag J."/>
            <person name="Welchert J."/>
            <person name="Wing R.A."/>
        </authorList>
    </citation>
    <scope>NUCLEOTIDE SEQUENCE [LARGE SCALE GENOMIC DNA]</scope>
</reference>
<proteinExistence type="predicted"/>
<dbReference type="Gramene" id="OPUNC03G27230.1">
    <property type="protein sequence ID" value="OPUNC03G27230.1"/>
    <property type="gene ID" value="OPUNC03G27230"/>
</dbReference>
<organism evidence="1">
    <name type="scientific">Oryza punctata</name>
    <name type="common">Red rice</name>
    <dbReference type="NCBI Taxonomy" id="4537"/>
    <lineage>
        <taxon>Eukaryota</taxon>
        <taxon>Viridiplantae</taxon>
        <taxon>Streptophyta</taxon>
        <taxon>Embryophyta</taxon>
        <taxon>Tracheophyta</taxon>
        <taxon>Spermatophyta</taxon>
        <taxon>Magnoliopsida</taxon>
        <taxon>Liliopsida</taxon>
        <taxon>Poales</taxon>
        <taxon>Poaceae</taxon>
        <taxon>BOP clade</taxon>
        <taxon>Oryzoideae</taxon>
        <taxon>Oryzeae</taxon>
        <taxon>Oryzinae</taxon>
        <taxon>Oryza</taxon>
    </lineage>
</organism>
<evidence type="ECO:0000313" key="2">
    <source>
        <dbReference type="Proteomes" id="UP000026962"/>
    </source>
</evidence>
<reference evidence="1" key="1">
    <citation type="submission" date="2015-04" db="UniProtKB">
        <authorList>
            <consortium name="EnsemblPlants"/>
        </authorList>
    </citation>
    <scope>IDENTIFICATION</scope>
</reference>
<sequence length="120" mass="13325">MASWVDVRGREGGLALQRRGESQLLVPGITSYMLIGSLGRGMDPLLLPWQFLAHRYLATADGTSCLSHAVHVVSGDRLQGHGSKRNLIIFCCEDHWPQLLVPIAWLSSVDIVIRPPRKEK</sequence>
<dbReference type="HOGENOM" id="CLU_2053487_0_0_1"/>
<dbReference type="EnsemblPlants" id="OPUNC03G27230.1">
    <property type="protein sequence ID" value="OPUNC03G27230.1"/>
    <property type="gene ID" value="OPUNC03G27230"/>
</dbReference>
<name>A0A0E0KHI9_ORYPU</name>